<sequence>METCFLFFVFSLNIMLFEAAGSSNSTYISSFSFVWEPCDDDGIHECSNMCQKGRMSNGSITVFKPPPPTGFIWQCEQGRCVAWGGCQCLKCSLRSAATSVIGNLAIILPLCLLAVIFK</sequence>
<organism evidence="3 4">
    <name type="scientific">Gnathostoma spinigerum</name>
    <dbReference type="NCBI Taxonomy" id="75299"/>
    <lineage>
        <taxon>Eukaryota</taxon>
        <taxon>Metazoa</taxon>
        <taxon>Ecdysozoa</taxon>
        <taxon>Nematoda</taxon>
        <taxon>Chromadorea</taxon>
        <taxon>Rhabditida</taxon>
        <taxon>Spirurina</taxon>
        <taxon>Gnathostomatomorpha</taxon>
        <taxon>Gnathostomatoidea</taxon>
        <taxon>Gnathostomatidae</taxon>
        <taxon>Gnathostoma</taxon>
    </lineage>
</organism>
<keyword evidence="1" id="KW-0812">Transmembrane</keyword>
<reference evidence="3 4" key="1">
    <citation type="submission" date="2024-08" db="EMBL/GenBank/DDBJ databases">
        <title>Gnathostoma spinigerum genome.</title>
        <authorList>
            <person name="Gonzalez-Bertolin B."/>
            <person name="Monzon S."/>
            <person name="Zaballos A."/>
            <person name="Jimenez P."/>
            <person name="Dekumyoy P."/>
            <person name="Varona S."/>
            <person name="Cuesta I."/>
            <person name="Sumanam S."/>
            <person name="Adisakwattana P."/>
            <person name="Gasser R.B."/>
            <person name="Hernandez-Gonzalez A."/>
            <person name="Young N.D."/>
            <person name="Perteguer M.J."/>
        </authorList>
    </citation>
    <scope>NUCLEOTIDE SEQUENCE [LARGE SCALE GENOMIC DNA]</scope>
    <source>
        <strain evidence="3">AL3</strain>
        <tissue evidence="3">Liver</tissue>
    </source>
</reference>
<evidence type="ECO:0000256" key="1">
    <source>
        <dbReference type="SAM" id="Phobius"/>
    </source>
</evidence>
<evidence type="ECO:0000313" key="3">
    <source>
        <dbReference type="EMBL" id="MFH4973334.1"/>
    </source>
</evidence>
<dbReference type="EMBL" id="JBGFUD010000009">
    <property type="protein sequence ID" value="MFH4973334.1"/>
    <property type="molecule type" value="Genomic_DNA"/>
</dbReference>
<dbReference type="AlphaFoldDB" id="A0ABD6E195"/>
<protein>
    <submittedName>
        <fullName evidence="3">Uncharacterized protein</fullName>
    </submittedName>
</protein>
<keyword evidence="2" id="KW-0732">Signal</keyword>
<gene>
    <name evidence="3" type="ORF">AB6A40_000043</name>
</gene>
<comment type="caution">
    <text evidence="3">The sequence shown here is derived from an EMBL/GenBank/DDBJ whole genome shotgun (WGS) entry which is preliminary data.</text>
</comment>
<accession>A0ABD6E195</accession>
<proteinExistence type="predicted"/>
<evidence type="ECO:0000256" key="2">
    <source>
        <dbReference type="SAM" id="SignalP"/>
    </source>
</evidence>
<name>A0ABD6E195_9BILA</name>
<keyword evidence="1" id="KW-1133">Transmembrane helix</keyword>
<feature type="transmembrane region" description="Helical" evidence="1">
    <location>
        <begin position="96"/>
        <end position="117"/>
    </location>
</feature>
<keyword evidence="4" id="KW-1185">Reference proteome</keyword>
<feature type="chain" id="PRO_5044790460" evidence="2">
    <location>
        <begin position="22"/>
        <end position="118"/>
    </location>
</feature>
<feature type="signal peptide" evidence="2">
    <location>
        <begin position="1"/>
        <end position="21"/>
    </location>
</feature>
<dbReference type="Proteomes" id="UP001608902">
    <property type="component" value="Unassembled WGS sequence"/>
</dbReference>
<keyword evidence="1" id="KW-0472">Membrane</keyword>
<evidence type="ECO:0000313" key="4">
    <source>
        <dbReference type="Proteomes" id="UP001608902"/>
    </source>
</evidence>